<comment type="caution">
    <text evidence="1">The sequence shown here is derived from an EMBL/GenBank/DDBJ whole genome shotgun (WGS) entry which is preliminary data.</text>
</comment>
<evidence type="ECO:0000313" key="2">
    <source>
        <dbReference type="Proteomes" id="UP001196413"/>
    </source>
</evidence>
<protein>
    <submittedName>
        <fullName evidence="1">Uncharacterized protein</fullName>
    </submittedName>
</protein>
<evidence type="ECO:0000313" key="1">
    <source>
        <dbReference type="EMBL" id="KAJ1354409.1"/>
    </source>
</evidence>
<reference evidence="1" key="1">
    <citation type="submission" date="2021-06" db="EMBL/GenBank/DDBJ databases">
        <title>Parelaphostrongylus tenuis whole genome reference sequence.</title>
        <authorList>
            <person name="Garwood T.J."/>
            <person name="Larsen P.A."/>
            <person name="Fountain-Jones N.M."/>
            <person name="Garbe J.R."/>
            <person name="Macchietto M.G."/>
            <person name="Kania S.A."/>
            <person name="Gerhold R.W."/>
            <person name="Richards J.E."/>
            <person name="Wolf T.M."/>
        </authorList>
    </citation>
    <scope>NUCLEOTIDE SEQUENCE</scope>
    <source>
        <strain evidence="1">MNPRO001-30</strain>
        <tissue evidence="1">Meninges</tissue>
    </source>
</reference>
<dbReference type="AlphaFoldDB" id="A0AAD5MV94"/>
<accession>A0AAD5MV94</accession>
<dbReference type="Proteomes" id="UP001196413">
    <property type="component" value="Unassembled WGS sequence"/>
</dbReference>
<keyword evidence="2" id="KW-1185">Reference proteome</keyword>
<sequence>MVKCDCTDFTCVEKFACRQMSDELTQCTILGDGRVYLNRDATCFSTLLVGSGERGRGKTSEEYAFSLQGAESTEICEKLARVKKVQVCQKWSPASSISGHPVC</sequence>
<dbReference type="EMBL" id="JAHQIW010002075">
    <property type="protein sequence ID" value="KAJ1354409.1"/>
    <property type="molecule type" value="Genomic_DNA"/>
</dbReference>
<organism evidence="1 2">
    <name type="scientific">Parelaphostrongylus tenuis</name>
    <name type="common">Meningeal worm</name>
    <dbReference type="NCBI Taxonomy" id="148309"/>
    <lineage>
        <taxon>Eukaryota</taxon>
        <taxon>Metazoa</taxon>
        <taxon>Ecdysozoa</taxon>
        <taxon>Nematoda</taxon>
        <taxon>Chromadorea</taxon>
        <taxon>Rhabditida</taxon>
        <taxon>Rhabditina</taxon>
        <taxon>Rhabditomorpha</taxon>
        <taxon>Strongyloidea</taxon>
        <taxon>Metastrongylidae</taxon>
        <taxon>Parelaphostrongylus</taxon>
    </lineage>
</organism>
<name>A0AAD5MV94_PARTN</name>
<gene>
    <name evidence="1" type="ORF">KIN20_011339</name>
</gene>
<proteinExistence type="predicted"/>